<name>A0A0P7Z5Z3_9GAMM</name>
<proteinExistence type="predicted"/>
<evidence type="ECO:0008006" key="3">
    <source>
        <dbReference type="Google" id="ProtNLM"/>
    </source>
</evidence>
<dbReference type="STRING" id="1305731.GCA_000934705_03199"/>
<protein>
    <recommendedName>
        <fullName evidence="3">DUF4157 domain-containing protein</fullName>
    </recommendedName>
</protein>
<comment type="caution">
    <text evidence="1">The sequence shown here is derived from an EMBL/GenBank/DDBJ whole genome shotgun (WGS) entry which is preliminary data.</text>
</comment>
<dbReference type="AlphaFoldDB" id="A0A0P7Z5Z3"/>
<evidence type="ECO:0000313" key="1">
    <source>
        <dbReference type="EMBL" id="KPQ27412.1"/>
    </source>
</evidence>
<sequence length="167" mass="18978">MVSGSMIGSLEAWARQLKEETASRRTACAALNEHFHGFYSKELLAKTSFVVVDRIPPPPLMDTLPQVSRLDFSKFSGLTLGDTYYVVRSEAQNLPLHFHELVHVLQWKLLTARGFLTRYLNEVIEHGYHDAPLEIMAYDLGHQFEVGCLPFDVESTVRQKLSDIIKS</sequence>
<evidence type="ECO:0000313" key="2">
    <source>
        <dbReference type="Proteomes" id="UP000050416"/>
    </source>
</evidence>
<gene>
    <name evidence="1" type="ORF">HLUCCX14_15185</name>
</gene>
<accession>A0A0P7Z5Z3</accession>
<reference evidence="1 2" key="1">
    <citation type="submission" date="2015-09" db="EMBL/GenBank/DDBJ databases">
        <title>Identification and resolution of microdiversity through metagenomic sequencing of parallel consortia.</title>
        <authorList>
            <person name="Nelson W.C."/>
            <person name="Romine M.F."/>
            <person name="Lindemann S.R."/>
        </authorList>
    </citation>
    <scope>NUCLEOTIDE SEQUENCE [LARGE SCALE GENOMIC DNA]</scope>
    <source>
        <strain evidence="1">HL-55</strain>
    </source>
</reference>
<dbReference type="Proteomes" id="UP000050416">
    <property type="component" value="Unassembled WGS sequence"/>
</dbReference>
<dbReference type="PATRIC" id="fig|1305731.5.peg.1808"/>
<dbReference type="EMBL" id="LJZQ01000029">
    <property type="protein sequence ID" value="KPQ27412.1"/>
    <property type="molecule type" value="Genomic_DNA"/>
</dbReference>
<organism evidence="1 2">
    <name type="scientific">Marinobacter excellens HL-55</name>
    <dbReference type="NCBI Taxonomy" id="1305731"/>
    <lineage>
        <taxon>Bacteria</taxon>
        <taxon>Pseudomonadati</taxon>
        <taxon>Pseudomonadota</taxon>
        <taxon>Gammaproteobacteria</taxon>
        <taxon>Pseudomonadales</taxon>
        <taxon>Marinobacteraceae</taxon>
        <taxon>Marinobacter</taxon>
    </lineage>
</organism>